<evidence type="ECO:0000259" key="2">
    <source>
        <dbReference type="PROSITE" id="PS51702"/>
    </source>
</evidence>
<feature type="domain" description="Integrase catalytic" evidence="1">
    <location>
        <begin position="244"/>
        <end position="457"/>
    </location>
</feature>
<protein>
    <submittedName>
        <fullName evidence="3">Transposase-like Mu</fullName>
    </submittedName>
</protein>
<dbReference type="Gene3D" id="1.10.10.10">
    <property type="entry name" value="Winged helix-like DNA-binding domain superfamily/Winged helix DNA-binding domain"/>
    <property type="match status" value="1"/>
</dbReference>
<dbReference type="STRING" id="1316936.K678_13845"/>
<dbReference type="InterPro" id="IPR036397">
    <property type="entry name" value="RNaseH_sf"/>
</dbReference>
<dbReference type="RefSeq" id="WP_021133058.1">
    <property type="nucleotide sequence ID" value="NZ_AQPH01000064.1"/>
</dbReference>
<dbReference type="SUPFAM" id="SSF46955">
    <property type="entry name" value="Putative DNA-binding domain"/>
    <property type="match status" value="1"/>
</dbReference>
<dbReference type="InterPro" id="IPR001584">
    <property type="entry name" value="Integrase_cat-core"/>
</dbReference>
<name>S9TQK2_MAGFU</name>
<dbReference type="InterPro" id="IPR003314">
    <property type="entry name" value="Mu-type_HTH"/>
</dbReference>
<dbReference type="OrthoDB" id="7319221at2"/>
<evidence type="ECO:0000313" key="4">
    <source>
        <dbReference type="Proteomes" id="UP000015350"/>
    </source>
</evidence>
<gene>
    <name evidence="3" type="ORF">K678_13845</name>
</gene>
<dbReference type="Pfam" id="PF02316">
    <property type="entry name" value="HTH_Tnp_Mu_1"/>
    <property type="match status" value="1"/>
</dbReference>
<dbReference type="Pfam" id="PF09299">
    <property type="entry name" value="Mu-transpos_C"/>
    <property type="match status" value="1"/>
</dbReference>
<dbReference type="PROSITE" id="PS51702">
    <property type="entry name" value="HTH_MU"/>
    <property type="match status" value="1"/>
</dbReference>
<dbReference type="InterPro" id="IPR012337">
    <property type="entry name" value="RNaseH-like_sf"/>
</dbReference>
<dbReference type="SUPFAM" id="SSF50610">
    <property type="entry name" value="mu transposase, C-terminal domain"/>
    <property type="match status" value="1"/>
</dbReference>
<dbReference type="GO" id="GO:0015074">
    <property type="term" value="P:DNA integration"/>
    <property type="evidence" value="ECO:0007669"/>
    <property type="project" value="InterPro"/>
</dbReference>
<dbReference type="eggNOG" id="COG2801">
    <property type="taxonomic scope" value="Bacteria"/>
</dbReference>
<dbReference type="Gene3D" id="2.30.30.130">
    <property type="entry name" value="Transposase, Mu, C-terminal"/>
    <property type="match status" value="1"/>
</dbReference>
<dbReference type="Gene3D" id="3.30.420.10">
    <property type="entry name" value="Ribonuclease H-like superfamily/Ribonuclease H"/>
    <property type="match status" value="1"/>
</dbReference>
<reference evidence="3 4" key="1">
    <citation type="submission" date="2013-04" db="EMBL/GenBank/DDBJ databases">
        <authorList>
            <person name="Kuznetsov B."/>
            <person name="Ivanovsky R."/>
        </authorList>
    </citation>
    <scope>NUCLEOTIDE SEQUENCE [LARGE SCALE GENOMIC DNA]</scope>
    <source>
        <strain evidence="3 4">MGU-K5</strain>
    </source>
</reference>
<comment type="caution">
    <text evidence="3">The sequence shown here is derived from an EMBL/GenBank/DDBJ whole genome shotgun (WGS) entry which is preliminary data.</text>
</comment>
<dbReference type="InterPro" id="IPR015378">
    <property type="entry name" value="Transposase-like_Mu_C"/>
</dbReference>
<dbReference type="Proteomes" id="UP000015350">
    <property type="component" value="Unassembled WGS sequence"/>
</dbReference>
<organism evidence="3 4">
    <name type="scientific">Magnetospirillum fulvum MGU-K5</name>
    <dbReference type="NCBI Taxonomy" id="1316936"/>
    <lineage>
        <taxon>Bacteria</taxon>
        <taxon>Pseudomonadati</taxon>
        <taxon>Pseudomonadota</taxon>
        <taxon>Alphaproteobacteria</taxon>
        <taxon>Rhodospirillales</taxon>
        <taxon>Rhodospirillaceae</taxon>
        <taxon>Magnetospirillum</taxon>
    </lineage>
</organism>
<dbReference type="InterPro" id="IPR009061">
    <property type="entry name" value="DNA-bd_dom_put_sf"/>
</dbReference>
<accession>S9TQK2</accession>
<dbReference type="InterPro" id="IPR009004">
    <property type="entry name" value="Transposase_Mu_C"/>
</dbReference>
<dbReference type="GO" id="GO:0003677">
    <property type="term" value="F:DNA binding"/>
    <property type="evidence" value="ECO:0007669"/>
    <property type="project" value="InterPro"/>
</dbReference>
<feature type="domain" description="HTH Mu-type" evidence="2">
    <location>
        <begin position="3"/>
        <end position="65"/>
    </location>
</feature>
<dbReference type="PATRIC" id="fig|1316936.3.peg.2765"/>
<dbReference type="SUPFAM" id="SSF53098">
    <property type="entry name" value="Ribonuclease H-like"/>
    <property type="match status" value="1"/>
</dbReference>
<evidence type="ECO:0000313" key="3">
    <source>
        <dbReference type="EMBL" id="EPY00855.1"/>
    </source>
</evidence>
<dbReference type="AlphaFoldDB" id="S9TQK2"/>
<sequence>MTSMYTPTELDELKLPGLPGKRAIQIRAKKEGWQGVKKGNAVAYPVSVLPAEAQEALRKRAIKAHSKELVAKAAATAVAQIDPTGLKAYQRDTMQARAAILAHIDALVAMANEGTLPAELAALVPVANARAGTGRTLTRPTLYNWLKARELAGGKVVALAPATPTEPPIPAWAGPLMDLYARPTKPSLAWAVEELGKTLRADLAPSYDQARRFLLKLDTITRNQGRMGPRALKSYRAYVARDTSELWPTAVYVADGHCFDAEVAHPRHGRPFRPEITTVVDVYTRRIVGWAIGLSENKWDVSAAAVRAFTTCGVCDIWYADNGPGFNNRLWDDELTGLVARLSITKKNSLPYNSQARGVIERLHQTVWVTAAKRLATYMGAAMDGEARQRAFKRTRKDITTAGSSRLLMDWSDFTEFCELLVAAYNDHPHTGLPKTRDPVTGRKRPMTPNEMWADAVAKGWEADVVSDAEADDLFRPYERRQTRRALVELFGNSYFAPALEGFHGEDVLVGYDVADASRVWVRALDGRFITIARFEGHKTSFFPVSAAEQAREQRAIGRLKRNDAHRAEIMAELNPDALLAHQPTAHFSPEALAEATVLMDAMANPAPEPQPQVTADGRPLFGTDLEWVQWLLAHPEKVTTQDVEGLRTSMRSPTFALEMNMNGVAATTLNNLITTKVEVL</sequence>
<dbReference type="InterPro" id="IPR036388">
    <property type="entry name" value="WH-like_DNA-bd_sf"/>
</dbReference>
<dbReference type="PROSITE" id="PS50994">
    <property type="entry name" value="INTEGRASE"/>
    <property type="match status" value="1"/>
</dbReference>
<proteinExistence type="predicted"/>
<evidence type="ECO:0000259" key="1">
    <source>
        <dbReference type="PROSITE" id="PS50994"/>
    </source>
</evidence>
<dbReference type="EMBL" id="AQPH01000064">
    <property type="protein sequence ID" value="EPY00855.1"/>
    <property type="molecule type" value="Genomic_DNA"/>
</dbReference>